<dbReference type="PIRSF" id="PIRSF000726">
    <property type="entry name" value="Asp_kin"/>
    <property type="match status" value="1"/>
</dbReference>
<dbReference type="Pfam" id="PF00696">
    <property type="entry name" value="AA_kinase"/>
    <property type="match status" value="1"/>
</dbReference>
<keyword evidence="7 17" id="KW-0028">Amino-acid biosynthesis</keyword>
<reference evidence="20" key="1">
    <citation type="submission" date="2024-01" db="EMBL/GenBank/DDBJ databases">
        <title>Sequencing the genomes of a sandfly, Sergentomyia squamirostris, and its two endosymbionts.</title>
        <authorList>
            <person name="Itokawa K."/>
            <person name="Sanjoba C."/>
        </authorList>
    </citation>
    <scope>NUCLEOTIDE SEQUENCE</scope>
    <source>
        <strain evidence="20">RiSSQ</strain>
    </source>
</reference>
<evidence type="ECO:0000256" key="1">
    <source>
        <dbReference type="ARBA" id="ARBA00004766"/>
    </source>
</evidence>
<dbReference type="InterPro" id="IPR018042">
    <property type="entry name" value="Aspartate_kinase_CS"/>
</dbReference>
<dbReference type="CDD" id="cd04261">
    <property type="entry name" value="AAK_AKii-LysC-BS"/>
    <property type="match status" value="1"/>
</dbReference>
<keyword evidence="13" id="KW-0457">Lysine biosynthesis</keyword>
<dbReference type="NCBIfam" id="NF005154">
    <property type="entry name" value="PRK06635.1-2"/>
    <property type="match status" value="1"/>
</dbReference>
<evidence type="ECO:0000259" key="19">
    <source>
        <dbReference type="Pfam" id="PF22468"/>
    </source>
</evidence>
<gene>
    <name evidence="20" type="ORF">DMENIID0002_01280</name>
</gene>
<dbReference type="GO" id="GO:0004072">
    <property type="term" value="F:aspartate kinase activity"/>
    <property type="evidence" value="ECO:0007669"/>
    <property type="project" value="UniProtKB-EC"/>
</dbReference>
<dbReference type="GO" id="GO:0005829">
    <property type="term" value="C:cytosol"/>
    <property type="evidence" value="ECO:0007669"/>
    <property type="project" value="TreeGrafter"/>
</dbReference>
<feature type="binding site" evidence="15">
    <location>
        <begin position="212"/>
        <end position="213"/>
    </location>
    <ligand>
        <name>ATP</name>
        <dbReference type="ChEBI" id="CHEBI:30616"/>
    </ligand>
</feature>
<keyword evidence="12" id="KW-0220">Diaminopimelate biosynthesis</keyword>
<feature type="binding site" evidence="15">
    <location>
        <position position="187"/>
    </location>
    <ligand>
        <name>ATP</name>
        <dbReference type="ChEBI" id="CHEBI:30616"/>
    </ligand>
</feature>
<comment type="catalytic activity">
    <reaction evidence="14 16">
        <text>L-aspartate + ATP = 4-phospho-L-aspartate + ADP</text>
        <dbReference type="Rhea" id="RHEA:23776"/>
        <dbReference type="ChEBI" id="CHEBI:29991"/>
        <dbReference type="ChEBI" id="CHEBI:30616"/>
        <dbReference type="ChEBI" id="CHEBI:57535"/>
        <dbReference type="ChEBI" id="CHEBI:456216"/>
        <dbReference type="EC" id="2.7.2.4"/>
    </reaction>
</comment>
<evidence type="ECO:0000256" key="8">
    <source>
        <dbReference type="ARBA" id="ARBA00022679"/>
    </source>
</evidence>
<feature type="domain" description="Aspartate/glutamate/uridylate kinase" evidence="18">
    <location>
        <begin position="3"/>
        <end position="233"/>
    </location>
</feature>
<dbReference type="SUPFAM" id="SSF53633">
    <property type="entry name" value="Carbamate kinase-like"/>
    <property type="match status" value="1"/>
</dbReference>
<dbReference type="GO" id="GO:0009089">
    <property type="term" value="P:lysine biosynthetic process via diaminopimelate"/>
    <property type="evidence" value="ECO:0007669"/>
    <property type="project" value="InterPro"/>
</dbReference>
<dbReference type="EMBL" id="AP029170">
    <property type="protein sequence ID" value="BFD45482.1"/>
    <property type="molecule type" value="Genomic_DNA"/>
</dbReference>
<dbReference type="PANTHER" id="PTHR21499">
    <property type="entry name" value="ASPARTATE KINASE"/>
    <property type="match status" value="1"/>
</dbReference>
<dbReference type="GO" id="GO:0009090">
    <property type="term" value="P:homoserine biosynthetic process"/>
    <property type="evidence" value="ECO:0007669"/>
    <property type="project" value="TreeGrafter"/>
</dbReference>
<dbReference type="InterPro" id="IPR001057">
    <property type="entry name" value="Glu/AcGlu_kinase"/>
</dbReference>
<evidence type="ECO:0000256" key="10">
    <source>
        <dbReference type="ARBA" id="ARBA00022777"/>
    </source>
</evidence>
<evidence type="ECO:0000313" key="20">
    <source>
        <dbReference type="EMBL" id="BFD45482.1"/>
    </source>
</evidence>
<evidence type="ECO:0000256" key="9">
    <source>
        <dbReference type="ARBA" id="ARBA00022741"/>
    </source>
</evidence>
<evidence type="ECO:0000259" key="18">
    <source>
        <dbReference type="Pfam" id="PF00696"/>
    </source>
</evidence>
<name>A0AAT9G6M7_9RICK</name>
<dbReference type="InterPro" id="IPR036393">
    <property type="entry name" value="AceGlu_kinase-like_sf"/>
</dbReference>
<evidence type="ECO:0000256" key="16">
    <source>
        <dbReference type="RuleBase" id="RU003448"/>
    </source>
</evidence>
<dbReference type="InterPro" id="IPR045865">
    <property type="entry name" value="ACT-like_dom_sf"/>
</dbReference>
<comment type="pathway">
    <text evidence="3 17">Amino-acid biosynthesis; L-threonine biosynthesis; L-threonine from L-aspartate: step 1/5.</text>
</comment>
<dbReference type="AlphaFoldDB" id="A0AAT9G6M7"/>
<dbReference type="GO" id="GO:0005524">
    <property type="term" value="F:ATP binding"/>
    <property type="evidence" value="ECO:0007669"/>
    <property type="project" value="UniProtKB-KW"/>
</dbReference>
<comment type="similarity">
    <text evidence="4 16">Belongs to the aspartokinase family.</text>
</comment>
<dbReference type="InterPro" id="IPR001048">
    <property type="entry name" value="Asp/Glu/Uridylate_kinase"/>
</dbReference>
<evidence type="ECO:0000256" key="11">
    <source>
        <dbReference type="ARBA" id="ARBA00022840"/>
    </source>
</evidence>
<dbReference type="InterPro" id="IPR001341">
    <property type="entry name" value="Asp_kinase"/>
</dbReference>
<dbReference type="InterPro" id="IPR054352">
    <property type="entry name" value="ACT_Aspartokinase"/>
</dbReference>
<evidence type="ECO:0000256" key="2">
    <source>
        <dbReference type="ARBA" id="ARBA00004986"/>
    </source>
</evidence>
<proteinExistence type="inferred from homology"/>
<evidence type="ECO:0000256" key="3">
    <source>
        <dbReference type="ARBA" id="ARBA00005139"/>
    </source>
</evidence>
<organism evidence="20">
    <name type="scientific">Candidatus Tisiphia endosymbiont of Sergentomyia squamirostris</name>
    <dbReference type="NCBI Taxonomy" id="3113639"/>
    <lineage>
        <taxon>Bacteria</taxon>
        <taxon>Pseudomonadati</taxon>
        <taxon>Pseudomonadota</taxon>
        <taxon>Alphaproteobacteria</taxon>
        <taxon>Rickettsiales</taxon>
        <taxon>Rickettsiaceae</taxon>
        <taxon>Rickettsieae</taxon>
        <taxon>Candidatus Tisiphia</taxon>
    </lineage>
</organism>
<dbReference type="FunFam" id="3.40.1160.10:FF:000002">
    <property type="entry name" value="Aspartokinase"/>
    <property type="match status" value="1"/>
</dbReference>
<comment type="pathway">
    <text evidence="1 17">Amino-acid biosynthesis; L-lysine biosynthesis via DAP pathway; (S)-tetrahydrodipicolinate from L-aspartate: step 1/4.</text>
</comment>
<dbReference type="EC" id="2.7.2.4" evidence="5 16"/>
<feature type="binding site" evidence="15">
    <location>
        <begin position="176"/>
        <end position="177"/>
    </location>
    <ligand>
        <name>ATP</name>
        <dbReference type="ChEBI" id="CHEBI:30616"/>
    </ligand>
</feature>
<sequence length="406" mass="44908">MSIIVQKFGGTSVANIARIKEIIPIIKLEKQHGNQVIIVVSAMAGVTNQLVALCNEVSSLKTNSELAEYDAALCSGEMVTASLLALKLQEQGMSARSVLAWQLPILTNDNYSKALVEQLSTSLLIECIKQNIIPIVAGFQGVTNNNRLTTLGRGGSDTTASLIAAAMKADRCDIYTDVEGVFTADPRIVPGATKLSQISFEEMLEFTSCGAKVLHPRSLEVAIRYNVPIRVLSSFLLPLYHEKNGTLITSRDKIMENRQITGITSNKNLLQLVVSSQLSFSKICKLIADHNIHLELMENIKTNIQYSFIIQLSDKNKLQHLLDDLKNTNQINNFIIDSQISIVSIIGYGIKNDQTLLGMVLNELEKENISVKKIQISEIKISILIKDLDTEKTIRCLHQLFELSEN</sequence>
<dbReference type="PRINTS" id="PR00474">
    <property type="entry name" value="GLU5KINASE"/>
</dbReference>
<dbReference type="Pfam" id="PF22468">
    <property type="entry name" value="ACT_9"/>
    <property type="match status" value="1"/>
</dbReference>
<evidence type="ECO:0000256" key="5">
    <source>
        <dbReference type="ARBA" id="ARBA00013059"/>
    </source>
</evidence>
<dbReference type="NCBIfam" id="TIGR00657">
    <property type="entry name" value="asp_kinases"/>
    <property type="match status" value="1"/>
</dbReference>
<dbReference type="Gene3D" id="3.40.1160.10">
    <property type="entry name" value="Acetylglutamate kinase-like"/>
    <property type="match status" value="1"/>
</dbReference>
<evidence type="ECO:0000256" key="17">
    <source>
        <dbReference type="RuleBase" id="RU004249"/>
    </source>
</evidence>
<dbReference type="SUPFAM" id="SSF55021">
    <property type="entry name" value="ACT-like"/>
    <property type="match status" value="1"/>
</dbReference>
<feature type="domain" description="Aspartokinase ACT" evidence="19">
    <location>
        <begin position="343"/>
        <end position="401"/>
    </location>
</feature>
<keyword evidence="10 16" id="KW-0418">Kinase</keyword>
<keyword evidence="9 15" id="KW-0547">Nucleotide-binding</keyword>
<feature type="binding site" evidence="15">
    <location>
        <position position="77"/>
    </location>
    <ligand>
        <name>substrate</name>
    </ligand>
</feature>
<protein>
    <recommendedName>
        <fullName evidence="6 16">Aspartokinase</fullName>
        <ecNumber evidence="5 16">2.7.2.4</ecNumber>
    </recommendedName>
</protein>
<dbReference type="InterPro" id="IPR005260">
    <property type="entry name" value="Asp_kin_monofn"/>
</dbReference>
<evidence type="ECO:0000256" key="4">
    <source>
        <dbReference type="ARBA" id="ARBA00010122"/>
    </source>
</evidence>
<keyword evidence="11 15" id="KW-0067">ATP-binding</keyword>
<dbReference type="Gene3D" id="3.30.70.260">
    <property type="match status" value="2"/>
</dbReference>
<feature type="binding site" evidence="15">
    <location>
        <begin position="7"/>
        <end position="10"/>
    </location>
    <ligand>
        <name>ATP</name>
        <dbReference type="ChEBI" id="CHEBI:30616"/>
    </ligand>
</feature>
<keyword evidence="8 16" id="KW-0808">Transferase</keyword>
<dbReference type="GO" id="GO:0019877">
    <property type="term" value="P:diaminopimelate biosynthetic process"/>
    <property type="evidence" value="ECO:0007669"/>
    <property type="project" value="UniProtKB-KW"/>
</dbReference>
<dbReference type="InterPro" id="IPR041740">
    <property type="entry name" value="AKii-LysC-BS"/>
</dbReference>
<comment type="pathway">
    <text evidence="2 17">Amino-acid biosynthesis; L-methionine biosynthesis via de novo pathway; L-homoserine from L-aspartate: step 1/3.</text>
</comment>
<accession>A0AAT9G6M7</accession>
<evidence type="ECO:0000256" key="13">
    <source>
        <dbReference type="ARBA" id="ARBA00023154"/>
    </source>
</evidence>
<feature type="binding site" evidence="15">
    <location>
        <position position="47"/>
    </location>
    <ligand>
        <name>substrate</name>
    </ligand>
</feature>
<evidence type="ECO:0000256" key="12">
    <source>
        <dbReference type="ARBA" id="ARBA00022915"/>
    </source>
</evidence>
<dbReference type="PROSITE" id="PS00324">
    <property type="entry name" value="ASPARTOKINASE"/>
    <property type="match status" value="1"/>
</dbReference>
<dbReference type="NCBIfam" id="NF005155">
    <property type="entry name" value="PRK06635.1-4"/>
    <property type="match status" value="1"/>
</dbReference>
<evidence type="ECO:0000256" key="7">
    <source>
        <dbReference type="ARBA" id="ARBA00022605"/>
    </source>
</evidence>
<evidence type="ECO:0000256" key="6">
    <source>
        <dbReference type="ARBA" id="ARBA00016273"/>
    </source>
</evidence>
<dbReference type="PANTHER" id="PTHR21499:SF3">
    <property type="entry name" value="ASPARTOKINASE"/>
    <property type="match status" value="1"/>
</dbReference>
<evidence type="ECO:0000256" key="14">
    <source>
        <dbReference type="ARBA" id="ARBA00047872"/>
    </source>
</evidence>
<evidence type="ECO:0000256" key="15">
    <source>
        <dbReference type="PIRSR" id="PIRSR000726-1"/>
    </source>
</evidence>